<reference evidence="2 3" key="1">
    <citation type="submission" date="2024-10" db="EMBL/GenBank/DDBJ databases">
        <title>The Natural Products Discovery Center: Release of the First 8490 Sequenced Strains for Exploring Actinobacteria Biosynthetic Diversity.</title>
        <authorList>
            <person name="Kalkreuter E."/>
            <person name="Kautsar S.A."/>
            <person name="Yang D."/>
            <person name="Bader C.D."/>
            <person name="Teijaro C.N."/>
            <person name="Fluegel L."/>
            <person name="Davis C.M."/>
            <person name="Simpson J.R."/>
            <person name="Lauterbach L."/>
            <person name="Steele A.D."/>
            <person name="Gui C."/>
            <person name="Meng S."/>
            <person name="Li G."/>
            <person name="Viehrig K."/>
            <person name="Ye F."/>
            <person name="Su P."/>
            <person name="Kiefer A.F."/>
            <person name="Nichols A."/>
            <person name="Cepeda A.J."/>
            <person name="Yan W."/>
            <person name="Fan B."/>
            <person name="Jiang Y."/>
            <person name="Adhikari A."/>
            <person name="Zheng C.-J."/>
            <person name="Schuster L."/>
            <person name="Cowan T.M."/>
            <person name="Smanski M.J."/>
            <person name="Chevrette M.G."/>
            <person name="De Carvalho L.P.S."/>
            <person name="Shen B."/>
        </authorList>
    </citation>
    <scope>NUCLEOTIDE SEQUENCE [LARGE SCALE GENOMIC DNA]</scope>
    <source>
        <strain evidence="2 3">NPDC012605</strain>
    </source>
</reference>
<evidence type="ECO:0000313" key="3">
    <source>
        <dbReference type="Proteomes" id="UP001602370"/>
    </source>
</evidence>
<protein>
    <submittedName>
        <fullName evidence="2">Uncharacterized protein</fullName>
    </submittedName>
</protein>
<dbReference type="Proteomes" id="UP001602370">
    <property type="component" value="Unassembled WGS sequence"/>
</dbReference>
<name>A0ABW6Y3N4_9ACTN</name>
<accession>A0ABW6Y3N4</accession>
<evidence type="ECO:0000313" key="2">
    <source>
        <dbReference type="EMBL" id="MFF5924404.1"/>
    </source>
</evidence>
<organism evidence="2 3">
    <name type="scientific">Streptomyces flavochromogenes</name>
    <dbReference type="NCBI Taxonomy" id="68199"/>
    <lineage>
        <taxon>Bacteria</taxon>
        <taxon>Bacillati</taxon>
        <taxon>Actinomycetota</taxon>
        <taxon>Actinomycetes</taxon>
        <taxon>Kitasatosporales</taxon>
        <taxon>Streptomycetaceae</taxon>
        <taxon>Streptomyces</taxon>
    </lineage>
</organism>
<dbReference type="RefSeq" id="WP_359521285.1">
    <property type="nucleotide sequence ID" value="NZ_JBIBDZ010000028.1"/>
</dbReference>
<keyword evidence="3" id="KW-1185">Reference proteome</keyword>
<dbReference type="EMBL" id="JBIBDZ010000028">
    <property type="protein sequence ID" value="MFF5924404.1"/>
    <property type="molecule type" value="Genomic_DNA"/>
</dbReference>
<proteinExistence type="predicted"/>
<gene>
    <name evidence="2" type="ORF">ACFY8C_39955</name>
</gene>
<comment type="caution">
    <text evidence="2">The sequence shown here is derived from an EMBL/GenBank/DDBJ whole genome shotgun (WGS) entry which is preliminary data.</text>
</comment>
<sequence>MTNTTAGRFAAWRAWRAWRARRREARELNRAAELLAYGKADVLRAAADWAITEARQAAAPGEPGRVTVDDVLSIAVLRVGAVLVERQEAAEALRQRYEHQGGARDLTTDAYDGQHHHEGDQR</sequence>
<evidence type="ECO:0000256" key="1">
    <source>
        <dbReference type="SAM" id="MobiDB-lite"/>
    </source>
</evidence>
<feature type="compositionally biased region" description="Basic and acidic residues" evidence="1">
    <location>
        <begin position="112"/>
        <end position="122"/>
    </location>
</feature>
<feature type="region of interest" description="Disordered" evidence="1">
    <location>
        <begin position="96"/>
        <end position="122"/>
    </location>
</feature>